<accession>A0A482X7P5</accession>
<dbReference type="GO" id="GO:0045252">
    <property type="term" value="C:oxoglutarate dehydrogenase complex"/>
    <property type="evidence" value="ECO:0007669"/>
    <property type="project" value="TreeGrafter"/>
</dbReference>
<evidence type="ECO:0000256" key="4">
    <source>
        <dbReference type="ARBA" id="ARBA00023052"/>
    </source>
</evidence>
<dbReference type="EMBL" id="QKKF02015922">
    <property type="protein sequence ID" value="RZF41945.1"/>
    <property type="molecule type" value="Genomic_DNA"/>
</dbReference>
<reference evidence="5 6" key="1">
    <citation type="journal article" date="2017" name="Gigascience">
        <title>Genome sequence of the small brown planthopper, Laodelphax striatellus.</title>
        <authorList>
            <person name="Zhu J."/>
            <person name="Jiang F."/>
            <person name="Wang X."/>
            <person name="Yang P."/>
            <person name="Bao Y."/>
            <person name="Zhao W."/>
            <person name="Wang W."/>
            <person name="Lu H."/>
            <person name="Wang Q."/>
            <person name="Cui N."/>
            <person name="Li J."/>
            <person name="Chen X."/>
            <person name="Luo L."/>
            <person name="Yu J."/>
            <person name="Kang L."/>
            <person name="Cui F."/>
        </authorList>
    </citation>
    <scope>NUCLEOTIDE SEQUENCE [LARGE SCALE GENOMIC DNA]</scope>
    <source>
        <strain evidence="5">Lst14</strain>
    </source>
</reference>
<keyword evidence="3" id="KW-0560">Oxidoreductase</keyword>
<dbReference type="STRING" id="195883.A0A482X7P5"/>
<dbReference type="PANTHER" id="PTHR23152">
    <property type="entry name" value="2-OXOGLUTARATE DEHYDROGENASE"/>
    <property type="match status" value="1"/>
</dbReference>
<dbReference type="AlphaFoldDB" id="A0A482X7P5"/>
<dbReference type="Gene3D" id="3.40.50.12470">
    <property type="match status" value="1"/>
</dbReference>
<comment type="similarity">
    <text evidence="2">Belongs to the alpha-ketoglutarate dehydrogenase family.</text>
</comment>
<name>A0A482X7P5_LAOST</name>
<protein>
    <submittedName>
        <fullName evidence="5">Uncharacterized protein</fullName>
    </submittedName>
</protein>
<proteinExistence type="inferred from homology"/>
<dbReference type="InParanoid" id="A0A482X7P5"/>
<evidence type="ECO:0000256" key="2">
    <source>
        <dbReference type="ARBA" id="ARBA00006936"/>
    </source>
</evidence>
<comment type="cofactor">
    <cofactor evidence="1">
        <name>thiamine diphosphate</name>
        <dbReference type="ChEBI" id="CHEBI:58937"/>
    </cofactor>
</comment>
<comment type="caution">
    <text evidence="5">The sequence shown here is derived from an EMBL/GenBank/DDBJ whole genome shotgun (WGS) entry which is preliminary data.</text>
</comment>
<gene>
    <name evidence="5" type="ORF">LSTR_LSTR015782</name>
</gene>
<dbReference type="OrthoDB" id="413077at2759"/>
<evidence type="ECO:0000313" key="6">
    <source>
        <dbReference type="Proteomes" id="UP000291343"/>
    </source>
</evidence>
<evidence type="ECO:0000313" key="5">
    <source>
        <dbReference type="EMBL" id="RZF41945.1"/>
    </source>
</evidence>
<evidence type="ECO:0000256" key="3">
    <source>
        <dbReference type="ARBA" id="ARBA00023002"/>
    </source>
</evidence>
<sequence length="115" mass="13582">MITNEELTKIENEYVQKLEENFKQLVNYTEYKPEIWRDTTWKNFFTEEKDRLMITKTGVTKDVLNVIGTALSTPVKDFNMHRGIQRVFQTRQKNLKEGIIDWAMGEAFAFGSLLQ</sequence>
<evidence type="ECO:0000256" key="1">
    <source>
        <dbReference type="ARBA" id="ARBA00001964"/>
    </source>
</evidence>
<keyword evidence="4" id="KW-0786">Thiamine pyrophosphate</keyword>
<feature type="non-terminal residue" evidence="5">
    <location>
        <position position="115"/>
    </location>
</feature>
<dbReference type="PANTHER" id="PTHR23152:SF4">
    <property type="entry name" value="2-OXOADIPATE DEHYDROGENASE COMPLEX COMPONENT E1"/>
    <property type="match status" value="1"/>
</dbReference>
<dbReference type="InterPro" id="IPR011603">
    <property type="entry name" value="2oxoglutarate_DH_E1"/>
</dbReference>
<organism evidence="5 6">
    <name type="scientific">Laodelphax striatellus</name>
    <name type="common">Small brown planthopper</name>
    <name type="synonym">Delphax striatella</name>
    <dbReference type="NCBI Taxonomy" id="195883"/>
    <lineage>
        <taxon>Eukaryota</taxon>
        <taxon>Metazoa</taxon>
        <taxon>Ecdysozoa</taxon>
        <taxon>Arthropoda</taxon>
        <taxon>Hexapoda</taxon>
        <taxon>Insecta</taxon>
        <taxon>Pterygota</taxon>
        <taxon>Neoptera</taxon>
        <taxon>Paraneoptera</taxon>
        <taxon>Hemiptera</taxon>
        <taxon>Auchenorrhyncha</taxon>
        <taxon>Fulgoroidea</taxon>
        <taxon>Delphacidae</taxon>
        <taxon>Criomorphinae</taxon>
        <taxon>Laodelphax</taxon>
    </lineage>
</organism>
<dbReference type="GO" id="GO:0006099">
    <property type="term" value="P:tricarboxylic acid cycle"/>
    <property type="evidence" value="ECO:0007669"/>
    <property type="project" value="TreeGrafter"/>
</dbReference>
<dbReference type="Proteomes" id="UP000291343">
    <property type="component" value="Unassembled WGS sequence"/>
</dbReference>
<dbReference type="GO" id="GO:0004591">
    <property type="term" value="F:oxoglutarate dehydrogenase (succinyl-transferring) activity"/>
    <property type="evidence" value="ECO:0007669"/>
    <property type="project" value="TreeGrafter"/>
</dbReference>
<dbReference type="GO" id="GO:0030976">
    <property type="term" value="F:thiamine pyrophosphate binding"/>
    <property type="evidence" value="ECO:0007669"/>
    <property type="project" value="InterPro"/>
</dbReference>
<dbReference type="GO" id="GO:0005739">
    <property type="term" value="C:mitochondrion"/>
    <property type="evidence" value="ECO:0007669"/>
    <property type="project" value="TreeGrafter"/>
</dbReference>
<keyword evidence="6" id="KW-1185">Reference proteome</keyword>